<dbReference type="Proteomes" id="UP000832011">
    <property type="component" value="Chromosome"/>
</dbReference>
<sequence>MNKTFPFEAHINGVNEKRLRYFYTVMMLGSIRQAADLLDIEQSAISRQIQLFESELKVKLFERKGRSVVPTEAAYVVLEYFKEHQARENELFDKLFQLKTTQMGKVNVVSSEGYITQLVYDVLHHVHAKYANLEIHLELLNVNQIVRQVSDGLAHIGLAYNPPEHADIEVIAQKTEPLMLAVPANHPLTQLKRPVNLHELHAYKIGIMPVGYGFRQLLDSELVKSQCVLSNIGLTTNSIAALKNYVISGHGISVMRHADIQEAVAAGQAATLKLDSHLFNSAKTRLMVRKNSDISESTHLLIEKIQSSFGLS</sequence>
<dbReference type="InterPro" id="IPR036390">
    <property type="entry name" value="WH_DNA-bd_sf"/>
</dbReference>
<accession>A0ABY4DZG2</accession>
<dbReference type="SUPFAM" id="SSF46785">
    <property type="entry name" value="Winged helix' DNA-binding domain"/>
    <property type="match status" value="1"/>
</dbReference>
<protein>
    <submittedName>
        <fullName evidence="6">LysR family transcriptional regulator</fullName>
    </submittedName>
</protein>
<dbReference type="InterPro" id="IPR036388">
    <property type="entry name" value="WH-like_DNA-bd_sf"/>
</dbReference>
<dbReference type="EMBL" id="CP091511">
    <property type="protein sequence ID" value="UOO87915.1"/>
    <property type="molecule type" value="Genomic_DNA"/>
</dbReference>
<dbReference type="Pfam" id="PF00126">
    <property type="entry name" value="HTH_1"/>
    <property type="match status" value="1"/>
</dbReference>
<evidence type="ECO:0000256" key="4">
    <source>
        <dbReference type="ARBA" id="ARBA00023163"/>
    </source>
</evidence>
<gene>
    <name evidence="6" type="ORF">LVJ82_10465</name>
</gene>
<dbReference type="InterPro" id="IPR000847">
    <property type="entry name" value="LysR_HTH_N"/>
</dbReference>
<proteinExistence type="inferred from homology"/>
<dbReference type="PROSITE" id="PS50931">
    <property type="entry name" value="HTH_LYSR"/>
    <property type="match status" value="1"/>
</dbReference>
<evidence type="ECO:0000256" key="1">
    <source>
        <dbReference type="ARBA" id="ARBA00009437"/>
    </source>
</evidence>
<keyword evidence="3" id="KW-0238">DNA-binding</keyword>
<name>A0ABY4DZG2_9NEIS</name>
<comment type="similarity">
    <text evidence="1">Belongs to the LysR transcriptional regulatory family.</text>
</comment>
<evidence type="ECO:0000256" key="3">
    <source>
        <dbReference type="ARBA" id="ARBA00023125"/>
    </source>
</evidence>
<dbReference type="PANTHER" id="PTHR30419:SF8">
    <property type="entry name" value="NITROGEN ASSIMILATION TRANSCRIPTIONAL ACTIVATOR-RELATED"/>
    <property type="match status" value="1"/>
</dbReference>
<evidence type="ECO:0000313" key="6">
    <source>
        <dbReference type="EMBL" id="UOO87915.1"/>
    </source>
</evidence>
<dbReference type="InterPro" id="IPR050950">
    <property type="entry name" value="HTH-type_LysR_regulators"/>
</dbReference>
<keyword evidence="2" id="KW-0805">Transcription regulation</keyword>
<dbReference type="RefSeq" id="WP_058356645.1">
    <property type="nucleotide sequence ID" value="NZ_CABKVG010000009.1"/>
</dbReference>
<keyword evidence="4" id="KW-0804">Transcription</keyword>
<keyword evidence="7" id="KW-1185">Reference proteome</keyword>
<evidence type="ECO:0000313" key="7">
    <source>
        <dbReference type="Proteomes" id="UP000832011"/>
    </source>
</evidence>
<dbReference type="Pfam" id="PF03466">
    <property type="entry name" value="LysR_substrate"/>
    <property type="match status" value="1"/>
</dbReference>
<dbReference type="Gene3D" id="3.40.190.290">
    <property type="match status" value="1"/>
</dbReference>
<organism evidence="6 7">
    <name type="scientific">Vitreoscilla massiliensis</name>
    <dbReference type="NCBI Taxonomy" id="1689272"/>
    <lineage>
        <taxon>Bacteria</taxon>
        <taxon>Pseudomonadati</taxon>
        <taxon>Pseudomonadota</taxon>
        <taxon>Betaproteobacteria</taxon>
        <taxon>Neisseriales</taxon>
        <taxon>Neisseriaceae</taxon>
        <taxon>Vitreoscilla</taxon>
    </lineage>
</organism>
<reference evidence="6 7" key="1">
    <citation type="journal article" date="2022" name="Res Sq">
        <title>Evolution of multicellular longitudinally dividing oral cavity symbionts (Neisseriaceae).</title>
        <authorList>
            <person name="Nyongesa S."/>
            <person name="Weber P."/>
            <person name="Bernet E."/>
            <person name="Pullido F."/>
            <person name="Nieckarz M."/>
            <person name="Delaby M."/>
            <person name="Nieves C."/>
            <person name="Viehboeck T."/>
            <person name="Krause N."/>
            <person name="Rivera-Millot A."/>
            <person name="Nakamura A."/>
            <person name="Vischer N."/>
            <person name="VanNieuwenhze M."/>
            <person name="Brun Y."/>
            <person name="Cava F."/>
            <person name="Bulgheresi S."/>
            <person name="Veyrier F."/>
        </authorList>
    </citation>
    <scope>NUCLEOTIDE SEQUENCE [LARGE SCALE GENOMIC DNA]</scope>
    <source>
        <strain evidence="6 7">SN4</strain>
    </source>
</reference>
<evidence type="ECO:0000256" key="2">
    <source>
        <dbReference type="ARBA" id="ARBA00023015"/>
    </source>
</evidence>
<dbReference type="SUPFAM" id="SSF53850">
    <property type="entry name" value="Periplasmic binding protein-like II"/>
    <property type="match status" value="1"/>
</dbReference>
<dbReference type="Gene3D" id="1.10.10.10">
    <property type="entry name" value="Winged helix-like DNA-binding domain superfamily/Winged helix DNA-binding domain"/>
    <property type="match status" value="1"/>
</dbReference>
<feature type="domain" description="HTH lysR-type" evidence="5">
    <location>
        <begin position="14"/>
        <end position="71"/>
    </location>
</feature>
<dbReference type="InterPro" id="IPR005119">
    <property type="entry name" value="LysR_subst-bd"/>
</dbReference>
<evidence type="ECO:0000259" key="5">
    <source>
        <dbReference type="PROSITE" id="PS50931"/>
    </source>
</evidence>
<dbReference type="PANTHER" id="PTHR30419">
    <property type="entry name" value="HTH-TYPE TRANSCRIPTIONAL REGULATOR YBHD"/>
    <property type="match status" value="1"/>
</dbReference>